<evidence type="ECO:0000256" key="5">
    <source>
        <dbReference type="ARBA" id="ARBA00023136"/>
    </source>
</evidence>
<protein>
    <submittedName>
        <fullName evidence="11">Oidioi.mRNA.OKI2018_I69.XSR.g13414.t1.cds</fullName>
    </submittedName>
</protein>
<evidence type="ECO:0000256" key="6">
    <source>
        <dbReference type="ARBA" id="ARBA00023170"/>
    </source>
</evidence>
<dbReference type="InterPro" id="IPR017452">
    <property type="entry name" value="GPCR_Rhodpsn_7TM"/>
</dbReference>
<evidence type="ECO:0000256" key="2">
    <source>
        <dbReference type="ARBA" id="ARBA00022692"/>
    </source>
</evidence>
<keyword evidence="3 9" id="KW-1133">Transmembrane helix</keyword>
<dbReference type="InterPro" id="IPR000276">
    <property type="entry name" value="GPCR_Rhodpsn"/>
</dbReference>
<comment type="subcellular location">
    <subcellularLocation>
        <location evidence="1">Membrane</location>
        <topology evidence="1">Multi-pass membrane protein</topology>
    </subcellularLocation>
</comment>
<evidence type="ECO:0000259" key="10">
    <source>
        <dbReference type="PROSITE" id="PS50262"/>
    </source>
</evidence>
<dbReference type="EMBL" id="OU015569">
    <property type="protein sequence ID" value="CAG5094278.1"/>
    <property type="molecule type" value="Genomic_DNA"/>
</dbReference>
<gene>
    <name evidence="11" type="ORF">OKIOD_LOCUS4972</name>
</gene>
<dbReference type="CDD" id="cd00637">
    <property type="entry name" value="7tm_classA_rhodopsin-like"/>
    <property type="match status" value="1"/>
</dbReference>
<accession>A0ABN7S8I3</accession>
<dbReference type="Pfam" id="PF00001">
    <property type="entry name" value="7tm_1"/>
    <property type="match status" value="1"/>
</dbReference>
<dbReference type="PROSITE" id="PS50262">
    <property type="entry name" value="G_PROTEIN_RECEP_F1_2"/>
    <property type="match status" value="1"/>
</dbReference>
<keyword evidence="2 9" id="KW-0812">Transmembrane</keyword>
<comment type="similarity">
    <text evidence="8">Belongs to the chemokine-like receptor (CMKLR) family.</text>
</comment>
<evidence type="ECO:0000256" key="3">
    <source>
        <dbReference type="ARBA" id="ARBA00022989"/>
    </source>
</evidence>
<organism evidence="11 12">
    <name type="scientific">Oikopleura dioica</name>
    <name type="common">Tunicate</name>
    <dbReference type="NCBI Taxonomy" id="34765"/>
    <lineage>
        <taxon>Eukaryota</taxon>
        <taxon>Metazoa</taxon>
        <taxon>Chordata</taxon>
        <taxon>Tunicata</taxon>
        <taxon>Appendicularia</taxon>
        <taxon>Copelata</taxon>
        <taxon>Oikopleuridae</taxon>
        <taxon>Oikopleura</taxon>
    </lineage>
</organism>
<keyword evidence="7" id="KW-0807">Transducer</keyword>
<evidence type="ECO:0000256" key="9">
    <source>
        <dbReference type="SAM" id="Phobius"/>
    </source>
</evidence>
<name>A0ABN7S8I3_OIKDI</name>
<evidence type="ECO:0000256" key="7">
    <source>
        <dbReference type="ARBA" id="ARBA00023224"/>
    </source>
</evidence>
<sequence length="271" mass="31279">MIYKYDPVKYCREDDSTDDFNQTSSNNCDLLATETIQYSRCVWDFSSRKMSQIFLIGRMVTGFLLPILIITVSYAFIWRTASNLQKSSSASRSKRVNRMIACVIASFVVTWTPNHLLTLSMLLIDKNQPWMFYWNSVTQVFASVSAIANPIIYAFTRGDLRRVGKEWYHSSIRSHLPKRTCCSCSIPQQKAESVQNNHVIEPYYEDTDSDDAQQNVKSAKSSCKNGNTTQMPRFEIEGFRDSSDEKLHRLCSVHEFNLTKHGQTIIFQRNK</sequence>
<evidence type="ECO:0000256" key="4">
    <source>
        <dbReference type="ARBA" id="ARBA00023040"/>
    </source>
</evidence>
<dbReference type="PANTHER" id="PTHR24225:SF24">
    <property type="entry name" value="G-PROTEIN COUPLED RECEPTORS FAMILY 1 PROFILE DOMAIN-CONTAINING PROTEIN"/>
    <property type="match status" value="1"/>
</dbReference>
<dbReference type="PANTHER" id="PTHR24225">
    <property type="entry name" value="CHEMOTACTIC RECEPTOR"/>
    <property type="match status" value="1"/>
</dbReference>
<reference evidence="11 12" key="1">
    <citation type="submission" date="2021-04" db="EMBL/GenBank/DDBJ databases">
        <authorList>
            <person name="Bliznina A."/>
        </authorList>
    </citation>
    <scope>NUCLEOTIDE SEQUENCE [LARGE SCALE GENOMIC DNA]</scope>
</reference>
<evidence type="ECO:0000313" key="12">
    <source>
        <dbReference type="Proteomes" id="UP001158576"/>
    </source>
</evidence>
<keyword evidence="5 9" id="KW-0472">Membrane</keyword>
<dbReference type="InterPro" id="IPR000826">
    <property type="entry name" value="Formyl_rcpt-rel"/>
</dbReference>
<dbReference type="PRINTS" id="PR00237">
    <property type="entry name" value="GPCRRHODOPSN"/>
</dbReference>
<dbReference type="Proteomes" id="UP001158576">
    <property type="component" value="Chromosome XSR"/>
</dbReference>
<feature type="transmembrane region" description="Helical" evidence="9">
    <location>
        <begin position="99"/>
        <end position="124"/>
    </location>
</feature>
<keyword evidence="12" id="KW-1185">Reference proteome</keyword>
<evidence type="ECO:0000256" key="1">
    <source>
        <dbReference type="ARBA" id="ARBA00004141"/>
    </source>
</evidence>
<dbReference type="Gene3D" id="1.20.1070.10">
    <property type="entry name" value="Rhodopsin 7-helix transmembrane proteins"/>
    <property type="match status" value="1"/>
</dbReference>
<keyword evidence="6" id="KW-0675">Receptor</keyword>
<keyword evidence="4" id="KW-0297">G-protein coupled receptor</keyword>
<evidence type="ECO:0000256" key="8">
    <source>
        <dbReference type="ARBA" id="ARBA00025736"/>
    </source>
</evidence>
<feature type="transmembrane region" description="Helical" evidence="9">
    <location>
        <begin position="53"/>
        <end position="78"/>
    </location>
</feature>
<feature type="transmembrane region" description="Helical" evidence="9">
    <location>
        <begin position="130"/>
        <end position="155"/>
    </location>
</feature>
<evidence type="ECO:0000313" key="11">
    <source>
        <dbReference type="EMBL" id="CAG5094278.1"/>
    </source>
</evidence>
<dbReference type="SUPFAM" id="SSF81321">
    <property type="entry name" value="Family A G protein-coupled receptor-like"/>
    <property type="match status" value="1"/>
</dbReference>
<feature type="domain" description="G-protein coupled receptors family 1 profile" evidence="10">
    <location>
        <begin position="1"/>
        <end position="153"/>
    </location>
</feature>
<proteinExistence type="inferred from homology"/>